<feature type="active site" description="Charge relay system" evidence="5">
    <location>
        <position position="114"/>
    </location>
</feature>
<dbReference type="GO" id="GO:0006508">
    <property type="term" value="P:proteolysis"/>
    <property type="evidence" value="ECO:0007669"/>
    <property type="project" value="UniProtKB-KW"/>
</dbReference>
<dbReference type="PANTHER" id="PTHR43806">
    <property type="entry name" value="PEPTIDASE S8"/>
    <property type="match status" value="1"/>
</dbReference>
<evidence type="ECO:0000256" key="3">
    <source>
        <dbReference type="ARBA" id="ARBA00022801"/>
    </source>
</evidence>
<dbReference type="Proteomes" id="UP000085678">
    <property type="component" value="Unplaced"/>
</dbReference>
<feature type="domain" description="Peptidase S8/S53" evidence="7">
    <location>
        <begin position="80"/>
        <end position="310"/>
    </location>
</feature>
<dbReference type="GO" id="GO:0005615">
    <property type="term" value="C:extracellular space"/>
    <property type="evidence" value="ECO:0007669"/>
    <property type="project" value="TreeGrafter"/>
</dbReference>
<dbReference type="InterPro" id="IPR034193">
    <property type="entry name" value="PCSK9_ProteinaseK-like"/>
</dbReference>
<sequence>MSFIIVAEVLQIFTSDLQKLRKLTDHIEEIEEDTKVSLDSYHREGPFDASLTWGVDRIDYEKNDDLFFTWGVGNGIDAYVVDTGINPDHMDFGGRVSAGWHAGSFADSKDYMGHGTHVASTLGGATYGVAKEVNLIPVKVCSHSCTESEILEGLNWVKAQVLLYKRLSVINMSLSGPKRPSFNNVVNAVIDAGIPTVVSAGNIYGGDACARSPASVGRALTVGATRIGDFVAGFSDIGPCVDIYAPGENIKAAYYGNNHGSTLKSGTSMSAPHVAGAVAGMLQVVRDAGYYTEPSQDVVDMINRYIIKYAEKGTVLGLPGLNNNNVMLQVSGLYTVQT</sequence>
<protein>
    <submittedName>
        <fullName evidence="9">Uncharacterized protein LOC106159220</fullName>
    </submittedName>
</protein>
<name>A0A1S3HXY3_LINAN</name>
<keyword evidence="3 5" id="KW-0378">Hydrolase</keyword>
<evidence type="ECO:0000256" key="4">
    <source>
        <dbReference type="ARBA" id="ARBA00022825"/>
    </source>
</evidence>
<dbReference type="Pfam" id="PF00082">
    <property type="entry name" value="Peptidase_S8"/>
    <property type="match status" value="1"/>
</dbReference>
<comment type="similarity">
    <text evidence="1 5 6">Belongs to the peptidase S8 family.</text>
</comment>
<evidence type="ECO:0000256" key="2">
    <source>
        <dbReference type="ARBA" id="ARBA00022670"/>
    </source>
</evidence>
<dbReference type="InParanoid" id="A0A1S3HXY3"/>
<dbReference type="OrthoDB" id="206201at2759"/>
<dbReference type="InterPro" id="IPR015500">
    <property type="entry name" value="Peptidase_S8_subtilisin-rel"/>
</dbReference>
<proteinExistence type="inferred from homology"/>
<dbReference type="KEGG" id="lak:106159220"/>
<evidence type="ECO:0000256" key="1">
    <source>
        <dbReference type="ARBA" id="ARBA00011073"/>
    </source>
</evidence>
<gene>
    <name evidence="9" type="primary">LOC106159220</name>
</gene>
<dbReference type="GO" id="GO:0004252">
    <property type="term" value="F:serine-type endopeptidase activity"/>
    <property type="evidence" value="ECO:0007669"/>
    <property type="project" value="UniProtKB-UniRule"/>
</dbReference>
<dbReference type="InterPro" id="IPR000209">
    <property type="entry name" value="Peptidase_S8/S53_dom"/>
</dbReference>
<keyword evidence="4 5" id="KW-0720">Serine protease</keyword>
<dbReference type="PROSITE" id="PS51892">
    <property type="entry name" value="SUBTILASE"/>
    <property type="match status" value="1"/>
</dbReference>
<dbReference type="PROSITE" id="PS00137">
    <property type="entry name" value="SUBTILASE_HIS"/>
    <property type="match status" value="1"/>
</dbReference>
<dbReference type="PROSITE" id="PS00138">
    <property type="entry name" value="SUBTILASE_SER"/>
    <property type="match status" value="1"/>
</dbReference>
<dbReference type="PROSITE" id="PS00136">
    <property type="entry name" value="SUBTILASE_ASP"/>
    <property type="match status" value="1"/>
</dbReference>
<dbReference type="InterPro" id="IPR050131">
    <property type="entry name" value="Peptidase_S8_subtilisin-like"/>
</dbReference>
<dbReference type="InterPro" id="IPR023827">
    <property type="entry name" value="Peptidase_S8_Asp-AS"/>
</dbReference>
<evidence type="ECO:0000256" key="5">
    <source>
        <dbReference type="PROSITE-ProRule" id="PRU01240"/>
    </source>
</evidence>
<dbReference type="RefSeq" id="XP_013390892.1">
    <property type="nucleotide sequence ID" value="XM_013535438.1"/>
</dbReference>
<dbReference type="Gene3D" id="3.40.50.200">
    <property type="entry name" value="Peptidase S8/S53 domain"/>
    <property type="match status" value="1"/>
</dbReference>
<evidence type="ECO:0000313" key="8">
    <source>
        <dbReference type="Proteomes" id="UP000085678"/>
    </source>
</evidence>
<evidence type="ECO:0000256" key="6">
    <source>
        <dbReference type="RuleBase" id="RU003355"/>
    </source>
</evidence>
<feature type="active site" description="Charge relay system" evidence="5">
    <location>
        <position position="268"/>
    </location>
</feature>
<dbReference type="PRINTS" id="PR00723">
    <property type="entry name" value="SUBTILISIN"/>
</dbReference>
<organism evidence="8 9">
    <name type="scientific">Lingula anatina</name>
    <name type="common">Brachiopod</name>
    <name type="synonym">Lingula unguis</name>
    <dbReference type="NCBI Taxonomy" id="7574"/>
    <lineage>
        <taxon>Eukaryota</taxon>
        <taxon>Metazoa</taxon>
        <taxon>Spiralia</taxon>
        <taxon>Lophotrochozoa</taxon>
        <taxon>Brachiopoda</taxon>
        <taxon>Linguliformea</taxon>
        <taxon>Lingulata</taxon>
        <taxon>Lingulida</taxon>
        <taxon>Linguloidea</taxon>
        <taxon>Lingulidae</taxon>
        <taxon>Lingula</taxon>
    </lineage>
</organism>
<keyword evidence="2 5" id="KW-0645">Protease</keyword>
<dbReference type="SUPFAM" id="SSF52743">
    <property type="entry name" value="Subtilisin-like"/>
    <property type="match status" value="1"/>
</dbReference>
<dbReference type="InterPro" id="IPR036852">
    <property type="entry name" value="Peptidase_S8/S53_dom_sf"/>
</dbReference>
<dbReference type="InterPro" id="IPR022398">
    <property type="entry name" value="Peptidase_S8_His-AS"/>
</dbReference>
<dbReference type="PANTHER" id="PTHR43806:SF11">
    <property type="entry name" value="CEREVISIN-RELATED"/>
    <property type="match status" value="1"/>
</dbReference>
<reference evidence="9" key="1">
    <citation type="submission" date="2025-08" db="UniProtKB">
        <authorList>
            <consortium name="RefSeq"/>
        </authorList>
    </citation>
    <scope>IDENTIFICATION</scope>
    <source>
        <tissue evidence="9">Gonads</tissue>
    </source>
</reference>
<evidence type="ECO:0000313" key="9">
    <source>
        <dbReference type="RefSeq" id="XP_013390892.1"/>
    </source>
</evidence>
<feature type="active site" description="Charge relay system" evidence="5">
    <location>
        <position position="82"/>
    </location>
</feature>
<evidence type="ECO:0000259" key="7">
    <source>
        <dbReference type="Pfam" id="PF00082"/>
    </source>
</evidence>
<dbReference type="InterPro" id="IPR023828">
    <property type="entry name" value="Peptidase_S8_Ser-AS"/>
</dbReference>
<dbReference type="GeneID" id="106159220"/>
<accession>A0A1S3HXY3</accession>
<keyword evidence="8" id="KW-1185">Reference proteome</keyword>
<dbReference type="AlphaFoldDB" id="A0A1S3HXY3"/>
<dbReference type="CDD" id="cd04077">
    <property type="entry name" value="Peptidases_S8_PCSK9_ProteinaseK_like"/>
    <property type="match status" value="1"/>
</dbReference>